<organism evidence="1 2">
    <name type="scientific">Taxus chinensis</name>
    <name type="common">Chinese yew</name>
    <name type="synonym">Taxus wallichiana var. chinensis</name>
    <dbReference type="NCBI Taxonomy" id="29808"/>
    <lineage>
        <taxon>Eukaryota</taxon>
        <taxon>Viridiplantae</taxon>
        <taxon>Streptophyta</taxon>
        <taxon>Embryophyta</taxon>
        <taxon>Tracheophyta</taxon>
        <taxon>Spermatophyta</taxon>
        <taxon>Pinopsida</taxon>
        <taxon>Pinidae</taxon>
        <taxon>Conifers II</taxon>
        <taxon>Cupressales</taxon>
        <taxon>Taxaceae</taxon>
        <taxon>Taxus</taxon>
    </lineage>
</organism>
<accession>A0AA38FXR8</accession>
<reference evidence="1 2" key="1">
    <citation type="journal article" date="2021" name="Nat. Plants">
        <title>The Taxus genome provides insights into paclitaxel biosynthesis.</title>
        <authorList>
            <person name="Xiong X."/>
            <person name="Gou J."/>
            <person name="Liao Q."/>
            <person name="Li Y."/>
            <person name="Zhou Q."/>
            <person name="Bi G."/>
            <person name="Li C."/>
            <person name="Du R."/>
            <person name="Wang X."/>
            <person name="Sun T."/>
            <person name="Guo L."/>
            <person name="Liang H."/>
            <person name="Lu P."/>
            <person name="Wu Y."/>
            <person name="Zhang Z."/>
            <person name="Ro D.K."/>
            <person name="Shang Y."/>
            <person name="Huang S."/>
            <person name="Yan J."/>
        </authorList>
    </citation>
    <scope>NUCLEOTIDE SEQUENCE [LARGE SCALE GENOMIC DNA]</scope>
    <source>
        <strain evidence="1">Ta-2019</strain>
    </source>
</reference>
<keyword evidence="2" id="KW-1185">Reference proteome</keyword>
<evidence type="ECO:0000313" key="1">
    <source>
        <dbReference type="EMBL" id="KAH9311760.1"/>
    </source>
</evidence>
<dbReference type="Proteomes" id="UP000824469">
    <property type="component" value="Unassembled WGS sequence"/>
</dbReference>
<name>A0AA38FXR8_TAXCH</name>
<protein>
    <submittedName>
        <fullName evidence="1">Uncharacterized protein</fullName>
    </submittedName>
</protein>
<sequence>IPTVPNEIDRTIMLSLLMNPQWLAKFLFVIAFEKRYNNTVINNNNINNQCSGALEERIVIAGLKQQTAEIGAVGELRCSARVINPLVRGNTSAHVVRKVAIHRAREKNVEIPEVIDTAPPVGAQEISIATTSQEIDAQVEVVDMEEEETVQTQAFADLLQGLTKDEGSDIPLLDNQPWKAPGMFGGLGMSVGRSFEGAHLFKNEHNFPSGVWQCPRQKQSFENIYKDIKSRCDLSQFAMKGLSNGFCKPFDTWNVSQKCQAIKAHDSLRRLQEVAWSKKSSRKYALLEKTTPEMEPQNERFQVSTFLSLLSISYIYCKLLILRSNGIFWVYLFVFHGDQMVEEASLLWRSMSSNKSHNLRDGPMLAKIRGLHSQILGCYFFVITLSSF</sequence>
<dbReference type="EMBL" id="JAHRHJ020000006">
    <property type="protein sequence ID" value="KAH9311760.1"/>
    <property type="molecule type" value="Genomic_DNA"/>
</dbReference>
<proteinExistence type="predicted"/>
<feature type="non-terminal residue" evidence="1">
    <location>
        <position position="1"/>
    </location>
</feature>
<dbReference type="AlphaFoldDB" id="A0AA38FXR8"/>
<comment type="caution">
    <text evidence="1">The sequence shown here is derived from an EMBL/GenBank/DDBJ whole genome shotgun (WGS) entry which is preliminary data.</text>
</comment>
<gene>
    <name evidence="1" type="ORF">KI387_026795</name>
</gene>
<evidence type="ECO:0000313" key="2">
    <source>
        <dbReference type="Proteomes" id="UP000824469"/>
    </source>
</evidence>